<feature type="binding site" evidence="11">
    <location>
        <position position="23"/>
    </location>
    <ligand>
        <name>[4Fe-4S] cluster</name>
        <dbReference type="ChEBI" id="CHEBI:49883"/>
    </ligand>
</feature>
<reference evidence="13 14" key="1">
    <citation type="submission" date="2016-01" db="EMBL/GenBank/DDBJ databases">
        <title>Streptomyces amritsarensis strain MTCC 11845 genome sequencing and assembly.</title>
        <authorList>
            <person name="Sharma D."/>
            <person name="Nair G.R."/>
            <person name="Kaur G."/>
            <person name="Manhas R.K."/>
            <person name="Mayilraj S."/>
        </authorList>
    </citation>
    <scope>NUCLEOTIDE SEQUENCE [LARGE SCALE GENOMIC DNA]</scope>
    <source>
        <strain evidence="13 14">MTCC 11845</strain>
    </source>
</reference>
<keyword evidence="14" id="KW-1185">Reference proteome</keyword>
<evidence type="ECO:0000256" key="9">
    <source>
        <dbReference type="ARBA" id="ARBA00023157"/>
    </source>
</evidence>
<accession>A0ABX3G078</accession>
<protein>
    <recommendedName>
        <fullName evidence="11">Transcriptional regulator WhiB</fullName>
    </recommendedName>
</protein>
<keyword evidence="3 11" id="KW-0004">4Fe-4S</keyword>
<organism evidence="13 14">
    <name type="scientific">Streptomyces amritsarensis</name>
    <dbReference type="NCBI Taxonomy" id="681158"/>
    <lineage>
        <taxon>Bacteria</taxon>
        <taxon>Bacillati</taxon>
        <taxon>Actinomycetota</taxon>
        <taxon>Actinomycetes</taxon>
        <taxon>Kitasatosporales</taxon>
        <taxon>Streptomycetaceae</taxon>
        <taxon>Streptomyces</taxon>
    </lineage>
</organism>
<name>A0ABX3G078_9ACTN</name>
<dbReference type="PROSITE" id="PS51674">
    <property type="entry name" value="4FE4S_WBL"/>
    <property type="match status" value="1"/>
</dbReference>
<evidence type="ECO:0000256" key="1">
    <source>
        <dbReference type="ARBA" id="ARBA00004496"/>
    </source>
</evidence>
<evidence type="ECO:0000256" key="6">
    <source>
        <dbReference type="ARBA" id="ARBA00023014"/>
    </source>
</evidence>
<dbReference type="Pfam" id="PF02467">
    <property type="entry name" value="Whib"/>
    <property type="match status" value="1"/>
</dbReference>
<evidence type="ECO:0000256" key="4">
    <source>
        <dbReference type="ARBA" id="ARBA00022723"/>
    </source>
</evidence>
<feature type="binding site" evidence="11">
    <location>
        <position position="56"/>
    </location>
    <ligand>
        <name>[4Fe-4S] cluster</name>
        <dbReference type="ChEBI" id="CHEBI:49883"/>
    </ligand>
</feature>
<evidence type="ECO:0000256" key="10">
    <source>
        <dbReference type="ARBA" id="ARBA00023163"/>
    </source>
</evidence>
<evidence type="ECO:0000259" key="12">
    <source>
        <dbReference type="PROSITE" id="PS51674"/>
    </source>
</evidence>
<keyword evidence="5 11" id="KW-0408">Iron</keyword>
<keyword evidence="11" id="KW-0963">Cytoplasm</keyword>
<proteinExistence type="inferred from homology"/>
<gene>
    <name evidence="11" type="primary">whiB</name>
    <name evidence="13" type="ORF">AVW11_19230</name>
</gene>
<dbReference type="Proteomes" id="UP000187151">
    <property type="component" value="Unassembled WGS sequence"/>
</dbReference>
<feature type="binding site" evidence="11">
    <location>
        <position position="53"/>
    </location>
    <ligand>
        <name>[4Fe-4S] cluster</name>
        <dbReference type="ChEBI" id="CHEBI:49883"/>
    </ligand>
</feature>
<keyword evidence="8 11" id="KW-0238">DNA-binding</keyword>
<evidence type="ECO:0000256" key="5">
    <source>
        <dbReference type="ARBA" id="ARBA00023004"/>
    </source>
</evidence>
<keyword evidence="7 11" id="KW-0805">Transcription regulation</keyword>
<comment type="caution">
    <text evidence="13">The sequence shown here is derived from an EMBL/GenBank/DDBJ whole genome shotgun (WGS) entry which is preliminary data.</text>
</comment>
<dbReference type="HAMAP" id="MF_01479">
    <property type="entry name" value="WhiB"/>
    <property type="match status" value="1"/>
</dbReference>
<comment type="cofactor">
    <cofactor evidence="11">
        <name>[4Fe-4S] cluster</name>
        <dbReference type="ChEBI" id="CHEBI:49883"/>
    </cofactor>
    <text evidence="11">Binds 1 [4Fe-4S] cluster per subunit. Following nitrosylation of the [4Fe-4S] cluster binds 1 [4Fe-8(NO)] cluster per subunit.</text>
</comment>
<dbReference type="PANTHER" id="PTHR38839">
    <property type="entry name" value="TRANSCRIPTIONAL REGULATOR WHID-RELATED"/>
    <property type="match status" value="1"/>
</dbReference>
<dbReference type="RefSeq" id="WP_030847972.1">
    <property type="nucleotide sequence ID" value="NZ_MQUR01000044.1"/>
</dbReference>
<comment type="function">
    <text evidence="11">Acts as a transcriptional regulator. Probably redox-responsive. The apo- but not holo-form probably binds DNA.</text>
</comment>
<dbReference type="EMBL" id="MQUR01000044">
    <property type="protein sequence ID" value="OLZ64153.1"/>
    <property type="molecule type" value="Genomic_DNA"/>
</dbReference>
<feature type="domain" description="4Fe-4S Wbl-type" evidence="12">
    <location>
        <begin position="22"/>
        <end position="86"/>
    </location>
</feature>
<keyword evidence="4 11" id="KW-0479">Metal-binding</keyword>
<dbReference type="InterPro" id="IPR034768">
    <property type="entry name" value="4FE4S_WBL"/>
</dbReference>
<keyword evidence="6 11" id="KW-0411">Iron-sulfur</keyword>
<keyword evidence="10 11" id="KW-0804">Transcription</keyword>
<comment type="PTM">
    <text evidence="11">The Fe-S cluster can be nitrosylated by nitric oxide (NO).</text>
</comment>
<evidence type="ECO:0000256" key="11">
    <source>
        <dbReference type="HAMAP-Rule" id="MF_01479"/>
    </source>
</evidence>
<evidence type="ECO:0000256" key="7">
    <source>
        <dbReference type="ARBA" id="ARBA00023015"/>
    </source>
</evidence>
<comment type="subcellular location">
    <subcellularLocation>
        <location evidence="1 11">Cytoplasm</location>
    </subcellularLocation>
</comment>
<evidence type="ECO:0000256" key="8">
    <source>
        <dbReference type="ARBA" id="ARBA00023125"/>
    </source>
</evidence>
<evidence type="ECO:0000256" key="2">
    <source>
        <dbReference type="ARBA" id="ARBA00006597"/>
    </source>
</evidence>
<evidence type="ECO:0000313" key="13">
    <source>
        <dbReference type="EMBL" id="OLZ64153.1"/>
    </source>
</evidence>
<evidence type="ECO:0000256" key="3">
    <source>
        <dbReference type="ARBA" id="ARBA00022485"/>
    </source>
</evidence>
<keyword evidence="9 11" id="KW-1015">Disulfide bond</keyword>
<comment type="similarity">
    <text evidence="2 11">Belongs to the WhiB family.</text>
</comment>
<sequence>MPNPSRLPAPVLQNWAWQAEAVCREVGSEPFFDPVEEGRRDRKERDRQAKALCGSCPVVRACLHHALATQEPHGVWGGLTAQERRRLLPPTGKATPPSA</sequence>
<feature type="binding site" evidence="11">
    <location>
        <position position="62"/>
    </location>
    <ligand>
        <name>[4Fe-4S] cluster</name>
        <dbReference type="ChEBI" id="CHEBI:49883"/>
    </ligand>
</feature>
<dbReference type="InterPro" id="IPR003482">
    <property type="entry name" value="Whib"/>
</dbReference>
<evidence type="ECO:0000313" key="14">
    <source>
        <dbReference type="Proteomes" id="UP000187151"/>
    </source>
</evidence>
<comment type="PTM">
    <text evidence="11">Upon Fe-S cluster removal intramolecular disulfide bonds are formed.</text>
</comment>